<proteinExistence type="predicted"/>
<name>A0A1G2FVW8_9BACT</name>
<reference evidence="1 2" key="1">
    <citation type="journal article" date="2016" name="Nat. Commun.">
        <title>Thousands of microbial genomes shed light on interconnected biogeochemical processes in an aquifer system.</title>
        <authorList>
            <person name="Anantharaman K."/>
            <person name="Brown C.T."/>
            <person name="Hug L.A."/>
            <person name="Sharon I."/>
            <person name="Castelle C.J."/>
            <person name="Probst A.J."/>
            <person name="Thomas B.C."/>
            <person name="Singh A."/>
            <person name="Wilkins M.J."/>
            <person name="Karaoz U."/>
            <person name="Brodie E.L."/>
            <person name="Williams K.H."/>
            <person name="Hubbard S.S."/>
            <person name="Banfield J.F."/>
        </authorList>
    </citation>
    <scope>NUCLEOTIDE SEQUENCE [LARGE SCALE GENOMIC DNA]</scope>
</reference>
<evidence type="ECO:0000313" key="2">
    <source>
        <dbReference type="Proteomes" id="UP000177126"/>
    </source>
</evidence>
<comment type="caution">
    <text evidence="1">The sequence shown here is derived from an EMBL/GenBank/DDBJ whole genome shotgun (WGS) entry which is preliminary data.</text>
</comment>
<dbReference type="AlphaFoldDB" id="A0A1G2FVW8"/>
<accession>A0A1G2FVW8</accession>
<dbReference type="Proteomes" id="UP000177126">
    <property type="component" value="Unassembled WGS sequence"/>
</dbReference>
<organism evidence="1 2">
    <name type="scientific">Candidatus Portnoybacteria bacterium RIFCSPLOWO2_02_FULL_39_11</name>
    <dbReference type="NCBI Taxonomy" id="1802001"/>
    <lineage>
        <taxon>Bacteria</taxon>
        <taxon>Candidatus Portnoyibacteriota</taxon>
    </lineage>
</organism>
<dbReference type="EMBL" id="MHNF01000002">
    <property type="protein sequence ID" value="OGZ42226.1"/>
    <property type="molecule type" value="Genomic_DNA"/>
</dbReference>
<protein>
    <submittedName>
        <fullName evidence="1">Uncharacterized protein</fullName>
    </submittedName>
</protein>
<sequence length="105" mass="12006">MESGGFFCIITTQLGKIRGYGFGLKLLKIVIREFRRPRNSFHFSPAFAGEFRFEGLESWPLHLTYDIFSSGFKKIAMAFGQSLQSYLGMLKHCNGYGIVREIKRG</sequence>
<evidence type="ECO:0000313" key="1">
    <source>
        <dbReference type="EMBL" id="OGZ42226.1"/>
    </source>
</evidence>
<gene>
    <name evidence="1" type="ORF">A3B04_02725</name>
</gene>